<dbReference type="AlphaFoldDB" id="A0A3M0KPT6"/>
<feature type="region of interest" description="Disordered" evidence="1">
    <location>
        <begin position="53"/>
        <end position="79"/>
    </location>
</feature>
<organism evidence="2 3">
    <name type="scientific">Hirundo rustica rustica</name>
    <dbReference type="NCBI Taxonomy" id="333673"/>
    <lineage>
        <taxon>Eukaryota</taxon>
        <taxon>Metazoa</taxon>
        <taxon>Chordata</taxon>
        <taxon>Craniata</taxon>
        <taxon>Vertebrata</taxon>
        <taxon>Euteleostomi</taxon>
        <taxon>Archelosauria</taxon>
        <taxon>Archosauria</taxon>
        <taxon>Dinosauria</taxon>
        <taxon>Saurischia</taxon>
        <taxon>Theropoda</taxon>
        <taxon>Coelurosauria</taxon>
        <taxon>Aves</taxon>
        <taxon>Neognathae</taxon>
        <taxon>Neoaves</taxon>
        <taxon>Telluraves</taxon>
        <taxon>Australaves</taxon>
        <taxon>Passeriformes</taxon>
        <taxon>Sylvioidea</taxon>
        <taxon>Hirundinidae</taxon>
        <taxon>Hirundo</taxon>
    </lineage>
</organism>
<name>A0A3M0KPT6_HIRRU</name>
<dbReference type="OrthoDB" id="284854at2759"/>
<proteinExistence type="predicted"/>
<gene>
    <name evidence="2" type="ORF">DUI87_07457</name>
</gene>
<feature type="compositionally biased region" description="Basic and acidic residues" evidence="1">
    <location>
        <begin position="128"/>
        <end position="145"/>
    </location>
</feature>
<sequence>MLRIRLLRLLARNVILQEQLPENFHQISTNQFIASILFLQNSGEARAYRPPVKEEVAGKHQPKFSAQHNPSSTENGELHGHYHGYYVKMNPTVLPQELREEDEYSNPSPSTLARIPPSQKPSPARSGGKPDAKENKPDIKIKKPEFAAPKNPANNESHSTLEKEVGNSSAKLTSVKSSSGYSPLAKSLYSWSEEEFQSGMSKGVLKLPFQISVNLNFIII</sequence>
<keyword evidence="3" id="KW-1185">Reference proteome</keyword>
<dbReference type="STRING" id="333673.A0A3M0KPT6"/>
<accession>A0A3M0KPT6</accession>
<evidence type="ECO:0000256" key="1">
    <source>
        <dbReference type="SAM" id="MobiDB-lite"/>
    </source>
</evidence>
<dbReference type="EMBL" id="QRBI01000104">
    <property type="protein sequence ID" value="RMC15269.1"/>
    <property type="molecule type" value="Genomic_DNA"/>
</dbReference>
<feature type="compositionally biased region" description="Polar residues" evidence="1">
    <location>
        <begin position="64"/>
        <end position="75"/>
    </location>
</feature>
<evidence type="ECO:0000313" key="2">
    <source>
        <dbReference type="EMBL" id="RMC15269.1"/>
    </source>
</evidence>
<comment type="caution">
    <text evidence="2">The sequence shown here is derived from an EMBL/GenBank/DDBJ whole genome shotgun (WGS) entry which is preliminary data.</text>
</comment>
<feature type="region of interest" description="Disordered" evidence="1">
    <location>
        <begin position="98"/>
        <end position="176"/>
    </location>
</feature>
<protein>
    <submittedName>
        <fullName evidence="2">Uncharacterized protein</fullName>
    </submittedName>
</protein>
<evidence type="ECO:0000313" key="3">
    <source>
        <dbReference type="Proteomes" id="UP000269221"/>
    </source>
</evidence>
<reference evidence="2 3" key="1">
    <citation type="submission" date="2018-07" db="EMBL/GenBank/DDBJ databases">
        <title>A high quality draft genome assembly of the barn swallow (H. rustica rustica).</title>
        <authorList>
            <person name="Formenti G."/>
            <person name="Chiara M."/>
            <person name="Poveda L."/>
            <person name="Francoijs K.-J."/>
            <person name="Bonisoli-Alquati A."/>
            <person name="Canova L."/>
            <person name="Gianfranceschi L."/>
            <person name="Horner D.S."/>
            <person name="Saino N."/>
        </authorList>
    </citation>
    <scope>NUCLEOTIDE SEQUENCE [LARGE SCALE GENOMIC DNA]</scope>
    <source>
        <strain evidence="2">Chelidonia</strain>
        <tissue evidence="2">Blood</tissue>
    </source>
</reference>
<dbReference type="Proteomes" id="UP000269221">
    <property type="component" value="Unassembled WGS sequence"/>
</dbReference>